<reference evidence="7 9" key="1">
    <citation type="submission" date="2020-01" db="EMBL/GenBank/DDBJ databases">
        <title>the WGS Modestobacter muralis CPCC 204518.</title>
        <authorList>
            <person name="Jiang Z."/>
        </authorList>
    </citation>
    <scope>NUCLEOTIDE SEQUENCE [LARGE SCALE GENOMIC DNA]</scope>
    <source>
        <strain evidence="7 9">DSM 100205</strain>
    </source>
</reference>
<keyword evidence="9" id="KW-1185">Reference proteome</keyword>
<dbReference type="EMBL" id="JAAGWB010000007">
    <property type="protein sequence ID" value="NEN49840.1"/>
    <property type="molecule type" value="Genomic_DNA"/>
</dbReference>
<keyword evidence="4" id="KW-0460">Magnesium</keyword>
<evidence type="ECO:0000313" key="10">
    <source>
        <dbReference type="Proteomes" id="UP000471152"/>
    </source>
</evidence>
<dbReference type="AlphaFoldDB" id="A0A6P0EQM0"/>
<dbReference type="GO" id="GO:0044716">
    <property type="term" value="F:8-oxo-GDP phosphatase activity"/>
    <property type="evidence" value="ECO:0007669"/>
    <property type="project" value="TreeGrafter"/>
</dbReference>
<evidence type="ECO:0000256" key="5">
    <source>
        <dbReference type="RuleBase" id="RU003476"/>
    </source>
</evidence>
<dbReference type="InterPro" id="IPR000086">
    <property type="entry name" value="NUDIX_hydrolase_dom"/>
</dbReference>
<reference evidence="8 10" key="2">
    <citation type="submission" date="2020-02" db="EMBL/GenBank/DDBJ databases">
        <title>The WGS of Modestobacter muralis DSM 100205.</title>
        <authorList>
            <person name="Jiang Z."/>
        </authorList>
    </citation>
    <scope>NUCLEOTIDE SEQUENCE [LARGE SCALE GENOMIC DNA]</scope>
    <source>
        <strain evidence="8 10">DSM 100205</strain>
    </source>
</reference>
<dbReference type="Pfam" id="PF00293">
    <property type="entry name" value="NUDIX"/>
    <property type="match status" value="1"/>
</dbReference>
<dbReference type="PANTHER" id="PTHR47707">
    <property type="entry name" value="8-OXO-DGTP DIPHOSPHATASE"/>
    <property type="match status" value="1"/>
</dbReference>
<gene>
    <name evidence="8" type="ORF">G3R41_02630</name>
    <name evidence="7" type="ORF">GCU67_02630</name>
</gene>
<dbReference type="SUPFAM" id="SSF55811">
    <property type="entry name" value="Nudix"/>
    <property type="match status" value="1"/>
</dbReference>
<dbReference type="Proteomes" id="UP000471152">
    <property type="component" value="Unassembled WGS sequence"/>
</dbReference>
<evidence type="ECO:0000313" key="7">
    <source>
        <dbReference type="EMBL" id="NEK93073.1"/>
    </source>
</evidence>
<name>A0A6P0EQM0_9ACTN</name>
<organism evidence="7 9">
    <name type="scientific">Modestobacter muralis</name>
    <dbReference type="NCBI Taxonomy" id="1608614"/>
    <lineage>
        <taxon>Bacteria</taxon>
        <taxon>Bacillati</taxon>
        <taxon>Actinomycetota</taxon>
        <taxon>Actinomycetes</taxon>
        <taxon>Geodermatophilales</taxon>
        <taxon>Geodermatophilaceae</taxon>
        <taxon>Modestobacter</taxon>
    </lineage>
</organism>
<dbReference type="InterPro" id="IPR020476">
    <property type="entry name" value="Nudix_hydrolase"/>
</dbReference>
<dbReference type="PROSITE" id="PS51462">
    <property type="entry name" value="NUDIX"/>
    <property type="match status" value="1"/>
</dbReference>
<evidence type="ECO:0000256" key="3">
    <source>
        <dbReference type="ARBA" id="ARBA00022801"/>
    </source>
</evidence>
<dbReference type="InterPro" id="IPR047127">
    <property type="entry name" value="MutT-like"/>
</dbReference>
<comment type="similarity">
    <text evidence="2 5">Belongs to the Nudix hydrolase family.</text>
</comment>
<dbReference type="InterPro" id="IPR015797">
    <property type="entry name" value="NUDIX_hydrolase-like_dom_sf"/>
</dbReference>
<comment type="caution">
    <text evidence="7">The sequence shown here is derived from an EMBL/GenBank/DDBJ whole genome shotgun (WGS) entry which is preliminary data.</text>
</comment>
<evidence type="ECO:0000256" key="4">
    <source>
        <dbReference type="ARBA" id="ARBA00022842"/>
    </source>
</evidence>
<dbReference type="InterPro" id="IPR020084">
    <property type="entry name" value="NUDIX_hydrolase_CS"/>
</dbReference>
<dbReference type="GO" id="GO:0035539">
    <property type="term" value="F:8-oxo-7,8-dihydrodeoxyguanosine triphosphate pyrophosphatase activity"/>
    <property type="evidence" value="ECO:0007669"/>
    <property type="project" value="TreeGrafter"/>
</dbReference>
<evidence type="ECO:0000313" key="9">
    <source>
        <dbReference type="Proteomes" id="UP000468828"/>
    </source>
</evidence>
<dbReference type="PANTHER" id="PTHR47707:SF2">
    <property type="entry name" value="CTP PYROPHOSPHOHYDROLASE"/>
    <property type="match status" value="1"/>
</dbReference>
<proteinExistence type="inferred from homology"/>
<dbReference type="GO" id="GO:0006281">
    <property type="term" value="P:DNA repair"/>
    <property type="evidence" value="ECO:0007669"/>
    <property type="project" value="InterPro"/>
</dbReference>
<dbReference type="Gene3D" id="3.90.79.10">
    <property type="entry name" value="Nucleoside Triphosphate Pyrophosphohydrolase"/>
    <property type="match status" value="1"/>
</dbReference>
<dbReference type="PROSITE" id="PS00893">
    <property type="entry name" value="NUDIX_BOX"/>
    <property type="match status" value="1"/>
</dbReference>
<dbReference type="EMBL" id="JAAGWH010000007">
    <property type="protein sequence ID" value="NEK93073.1"/>
    <property type="molecule type" value="Genomic_DNA"/>
</dbReference>
<comment type="cofactor">
    <cofactor evidence="1">
        <name>Mg(2+)</name>
        <dbReference type="ChEBI" id="CHEBI:18420"/>
    </cofactor>
</comment>
<evidence type="ECO:0000256" key="2">
    <source>
        <dbReference type="ARBA" id="ARBA00005582"/>
    </source>
</evidence>
<dbReference type="Proteomes" id="UP000468828">
    <property type="component" value="Unassembled WGS sequence"/>
</dbReference>
<dbReference type="GO" id="GO:0008413">
    <property type="term" value="F:8-oxo-7,8-dihydroguanosine triphosphate pyrophosphatase activity"/>
    <property type="evidence" value="ECO:0007669"/>
    <property type="project" value="TreeGrafter"/>
</dbReference>
<feature type="domain" description="Nudix hydrolase" evidence="6">
    <location>
        <begin position="11"/>
        <end position="136"/>
    </location>
</feature>
<evidence type="ECO:0000313" key="8">
    <source>
        <dbReference type="EMBL" id="NEN49840.1"/>
    </source>
</evidence>
<sequence>MATVNAPGPAPRHDVVAGALVRDGAVLLAHRSPARRWYPDVWDLPGGHREPGETPRQALVRELAEELGVTAVRCAVVGLVEGPGLRLTVLRVDRWDGEPADTAPEEHDELRWCTAADLPGLRLAHAAYPALLAGLLRP</sequence>
<evidence type="ECO:0000259" key="6">
    <source>
        <dbReference type="PROSITE" id="PS51462"/>
    </source>
</evidence>
<dbReference type="GO" id="GO:0044715">
    <property type="term" value="F:8-oxo-dGDP phosphatase activity"/>
    <property type="evidence" value="ECO:0007669"/>
    <property type="project" value="TreeGrafter"/>
</dbReference>
<keyword evidence="3 5" id="KW-0378">Hydrolase</keyword>
<accession>A0A6P0EQM0</accession>
<protein>
    <submittedName>
        <fullName evidence="7">NUDIX domain-containing protein</fullName>
    </submittedName>
</protein>
<dbReference type="PRINTS" id="PR00502">
    <property type="entry name" value="NUDIXFAMILY"/>
</dbReference>
<evidence type="ECO:0000256" key="1">
    <source>
        <dbReference type="ARBA" id="ARBA00001946"/>
    </source>
</evidence>